<organism evidence="1 2">
    <name type="scientific">Candidatus Abzuiibacterium crystallinum</name>
    <dbReference type="NCBI Taxonomy" id="1974748"/>
    <lineage>
        <taxon>Bacteria</taxon>
        <taxon>Pseudomonadati</taxon>
        <taxon>Candidatus Omnitrophota</taxon>
        <taxon>Candidatus Abzuiibacterium</taxon>
    </lineage>
</organism>
<dbReference type="SUPFAM" id="SSF109709">
    <property type="entry name" value="KorB DNA-binding domain-like"/>
    <property type="match status" value="1"/>
</dbReference>
<dbReference type="AlphaFoldDB" id="A0A2H0LSR4"/>
<evidence type="ECO:0000313" key="1">
    <source>
        <dbReference type="EMBL" id="PIQ87470.1"/>
    </source>
</evidence>
<accession>A0A2H0LSR4</accession>
<evidence type="ECO:0000313" key="2">
    <source>
        <dbReference type="Proteomes" id="UP000230859"/>
    </source>
</evidence>
<feature type="non-terminal residue" evidence="1">
    <location>
        <position position="1"/>
    </location>
</feature>
<sequence length="191" mass="21712">QAPTLPSTPLHPLATKLRLQGRSGVEGSHNDLGANTHFPRTFIYKQTFYSIFQQGKKRILAGERPAEFADAETIDQKILTKHRAYLARLESFPLKKAAYYQRLKESTSLHSVRALSEITGEDWSYIAKLLKILKLLEPIKRFLLENQNPAVVKHFHLRRLLEIVRLPVAAQIHCFRKVCAEITISNITSGG</sequence>
<gene>
    <name evidence="1" type="ORF">COV74_00620</name>
</gene>
<reference evidence="1 2" key="1">
    <citation type="submission" date="2017-09" db="EMBL/GenBank/DDBJ databases">
        <title>Depth-based differentiation of microbial function through sediment-hosted aquifers and enrichment of novel symbionts in the deep terrestrial subsurface.</title>
        <authorList>
            <person name="Probst A.J."/>
            <person name="Ladd B."/>
            <person name="Jarett J.K."/>
            <person name="Geller-Mcgrath D.E."/>
            <person name="Sieber C.M."/>
            <person name="Emerson J.B."/>
            <person name="Anantharaman K."/>
            <person name="Thomas B.C."/>
            <person name="Malmstrom R."/>
            <person name="Stieglmeier M."/>
            <person name="Klingl A."/>
            <person name="Woyke T."/>
            <person name="Ryan C.M."/>
            <person name="Banfield J.F."/>
        </authorList>
    </citation>
    <scope>NUCLEOTIDE SEQUENCE [LARGE SCALE GENOMIC DNA]</scope>
    <source>
        <strain evidence="1">CG11_big_fil_rev_8_21_14_0_20_45_26</strain>
    </source>
</reference>
<dbReference type="Proteomes" id="UP000230859">
    <property type="component" value="Unassembled WGS sequence"/>
</dbReference>
<dbReference type="Gene3D" id="1.10.10.2830">
    <property type="match status" value="1"/>
</dbReference>
<dbReference type="EMBL" id="PCVY01000005">
    <property type="protein sequence ID" value="PIQ87470.1"/>
    <property type="molecule type" value="Genomic_DNA"/>
</dbReference>
<name>A0A2H0LSR4_9BACT</name>
<proteinExistence type="predicted"/>
<protein>
    <submittedName>
        <fullName evidence="1">Uncharacterized protein</fullName>
    </submittedName>
</protein>
<comment type="caution">
    <text evidence="1">The sequence shown here is derived from an EMBL/GenBank/DDBJ whole genome shotgun (WGS) entry which is preliminary data.</text>
</comment>